<keyword evidence="1" id="KW-0238">DNA-binding</keyword>
<evidence type="ECO:0000256" key="3">
    <source>
        <dbReference type="SAM" id="Phobius"/>
    </source>
</evidence>
<dbReference type="GO" id="GO:0003677">
    <property type="term" value="F:DNA binding"/>
    <property type="evidence" value="ECO:0007669"/>
    <property type="project" value="UniProtKB-KW"/>
</dbReference>
<keyword evidence="3" id="KW-0812">Transmembrane</keyword>
<dbReference type="EMBL" id="JAVHJS010000006">
    <property type="protein sequence ID" value="KAK2854563.1"/>
    <property type="molecule type" value="Genomic_DNA"/>
</dbReference>
<keyword evidence="3" id="KW-0472">Membrane</keyword>
<gene>
    <name evidence="4" type="ORF">Q7C36_006432</name>
</gene>
<organism evidence="4 5">
    <name type="scientific">Tachysurus vachellii</name>
    <name type="common">Darkbarbel catfish</name>
    <name type="synonym">Pelteobagrus vachellii</name>
    <dbReference type="NCBI Taxonomy" id="175792"/>
    <lineage>
        <taxon>Eukaryota</taxon>
        <taxon>Metazoa</taxon>
        <taxon>Chordata</taxon>
        <taxon>Craniata</taxon>
        <taxon>Vertebrata</taxon>
        <taxon>Euteleostomi</taxon>
        <taxon>Actinopterygii</taxon>
        <taxon>Neopterygii</taxon>
        <taxon>Teleostei</taxon>
        <taxon>Ostariophysi</taxon>
        <taxon>Siluriformes</taxon>
        <taxon>Bagridae</taxon>
        <taxon>Tachysurus</taxon>
    </lineage>
</organism>
<proteinExistence type="predicted"/>
<sequence length="308" mass="34881">MPKFNVAFCVFRDVICDTYPERRAELDTYLAIISDLAMTYGRTLFYEYHKSFSAKSAMYIQRLNQRLDWLAVDLALISRHFTGHRALSCSLSGAFTHTPSLCPRSTKFTISADHTPKAKDEEQLLRRQASKVRMSPENARSLQKEKVKPTPVNIQEPNKALKKHPNRCFVHYLTHSRFSGRSTLRSYLSAASLYMRSSIAKSTLKVYDSAWFRFTSFSATFSAPVLIVNIAIVSSYIMHCLQTQKMQPSSIKSQVSGIQFQLRCLDPSVCSLLGHPSIRLLLNGIKKGTLKGKEKQLALTLPIVKNGY</sequence>
<accession>A0AA88NA99</accession>
<evidence type="ECO:0000256" key="2">
    <source>
        <dbReference type="SAM" id="MobiDB-lite"/>
    </source>
</evidence>
<reference evidence="4" key="1">
    <citation type="submission" date="2023-08" db="EMBL/GenBank/DDBJ databases">
        <title>Pelteobagrus vachellii genome.</title>
        <authorList>
            <person name="Liu H."/>
        </authorList>
    </citation>
    <scope>NUCLEOTIDE SEQUENCE</scope>
    <source>
        <strain evidence="4">PRFRI_2022a</strain>
        <tissue evidence="4">Muscle</tissue>
    </source>
</reference>
<dbReference type="Gene3D" id="1.10.150.130">
    <property type="match status" value="1"/>
</dbReference>
<keyword evidence="3" id="KW-1133">Transmembrane helix</keyword>
<evidence type="ECO:0000256" key="1">
    <source>
        <dbReference type="ARBA" id="ARBA00023125"/>
    </source>
</evidence>
<keyword evidence="5" id="KW-1185">Reference proteome</keyword>
<comment type="caution">
    <text evidence="4">The sequence shown here is derived from an EMBL/GenBank/DDBJ whole genome shotgun (WGS) entry which is preliminary data.</text>
</comment>
<protein>
    <submittedName>
        <fullName evidence="4">Uncharacterized protein</fullName>
    </submittedName>
</protein>
<dbReference type="SUPFAM" id="SSF47823">
    <property type="entry name" value="lambda integrase-like, N-terminal domain"/>
    <property type="match status" value="1"/>
</dbReference>
<evidence type="ECO:0000313" key="4">
    <source>
        <dbReference type="EMBL" id="KAK2854563.1"/>
    </source>
</evidence>
<dbReference type="AlphaFoldDB" id="A0AA88NA99"/>
<name>A0AA88NA99_TACVA</name>
<feature type="region of interest" description="Disordered" evidence="2">
    <location>
        <begin position="127"/>
        <end position="149"/>
    </location>
</feature>
<feature type="transmembrane region" description="Helical" evidence="3">
    <location>
        <begin position="211"/>
        <end position="237"/>
    </location>
</feature>
<evidence type="ECO:0000313" key="5">
    <source>
        <dbReference type="Proteomes" id="UP001187315"/>
    </source>
</evidence>
<dbReference type="InterPro" id="IPR010998">
    <property type="entry name" value="Integrase_recombinase_N"/>
</dbReference>
<dbReference type="Proteomes" id="UP001187315">
    <property type="component" value="Unassembled WGS sequence"/>
</dbReference>